<organism evidence="1 2">
    <name type="scientific">Rhodococcus opacus</name>
    <name type="common">Nocardia opaca</name>
    <dbReference type="NCBI Taxonomy" id="37919"/>
    <lineage>
        <taxon>Bacteria</taxon>
        <taxon>Bacillati</taxon>
        <taxon>Actinomycetota</taxon>
        <taxon>Actinomycetes</taxon>
        <taxon>Mycobacteriales</taxon>
        <taxon>Nocardiaceae</taxon>
        <taxon>Rhodococcus</taxon>
    </lineage>
</organism>
<keyword evidence="1" id="KW-0614">Plasmid</keyword>
<gene>
    <name evidence="1" type="ORF">EP51_40395</name>
</gene>
<geneLocation type="plasmid" evidence="1 2">
    <name>pPDG1</name>
</geneLocation>
<name>A0A076EXK1_RHOOP</name>
<evidence type="ECO:0008006" key="3">
    <source>
        <dbReference type="Google" id="ProtNLM"/>
    </source>
</evidence>
<accession>A0A076EXK1</accession>
<dbReference type="EMBL" id="CP008948">
    <property type="protein sequence ID" value="AII10526.1"/>
    <property type="molecule type" value="Genomic_DNA"/>
</dbReference>
<dbReference type="AlphaFoldDB" id="A0A076EXK1"/>
<proteinExistence type="predicted"/>
<dbReference type="InterPro" id="IPR021831">
    <property type="entry name" value="ParD-like"/>
</dbReference>
<reference evidence="1 2" key="1">
    <citation type="submission" date="2014-07" db="EMBL/GenBank/DDBJ databases">
        <title>Genome Sequence of Rhodococcus opacus Strain R7, a Biodegrader of Mono- and Polycyclic Aromatic Hydrocarbons.</title>
        <authorList>
            <person name="Di Gennaro P."/>
            <person name="Zampolli J."/>
            <person name="Presti I."/>
            <person name="Cappelletti M."/>
            <person name="D'Ursi P."/>
            <person name="Orro A."/>
            <person name="Mezzelani A."/>
            <person name="Milanesi L."/>
        </authorList>
    </citation>
    <scope>NUCLEOTIDE SEQUENCE [LARGE SCALE GENOMIC DNA]</scope>
    <source>
        <strain evidence="1 2">R7</strain>
        <plasmid evidence="1">pPDG1</plasmid>
    </source>
</reference>
<dbReference type="Pfam" id="PF11903">
    <property type="entry name" value="ParD_like"/>
    <property type="match status" value="1"/>
</dbReference>
<protein>
    <recommendedName>
        <fullName evidence="3">ParD-like antitoxin of type II ParDE toxin-antitoxin system</fullName>
    </recommendedName>
</protein>
<evidence type="ECO:0000313" key="2">
    <source>
        <dbReference type="Proteomes" id="UP000028488"/>
    </source>
</evidence>
<evidence type="ECO:0000313" key="1">
    <source>
        <dbReference type="EMBL" id="AII10526.1"/>
    </source>
</evidence>
<sequence length="127" mass="13684">MHSTGDKVTRLAADLVASAMAEGERQHRTGRQQLEHWARVGRAVSSRQTAARRRVEDALAGRLPIGELGTEEGTVFNAEINATIEEQLATTDYGAALAAQGITTVALSEDGQIIEYRPDGTRTVLPE</sequence>
<dbReference type="RefSeq" id="WP_128642621.1">
    <property type="nucleotide sequence ID" value="NZ_CP008948.1"/>
</dbReference>
<dbReference type="Proteomes" id="UP000028488">
    <property type="component" value="Plasmid pPDG1"/>
</dbReference>